<accession>A0A2M6K984</accession>
<dbReference type="AlphaFoldDB" id="A0A2M6K984"/>
<evidence type="ECO:0000313" key="3">
    <source>
        <dbReference type="Proteomes" id="UP000230869"/>
    </source>
</evidence>
<organism evidence="2 3">
    <name type="scientific">Candidatus Falkowbacteria bacterium CG11_big_fil_rev_8_21_14_0_20_39_10</name>
    <dbReference type="NCBI Taxonomy" id="1974570"/>
    <lineage>
        <taxon>Bacteria</taxon>
        <taxon>Candidatus Falkowiibacteriota</taxon>
    </lineage>
</organism>
<dbReference type="PANTHER" id="PTHR18964">
    <property type="entry name" value="ROK (REPRESSOR, ORF, KINASE) FAMILY"/>
    <property type="match status" value="1"/>
</dbReference>
<dbReference type="InterPro" id="IPR043129">
    <property type="entry name" value="ATPase_NBD"/>
</dbReference>
<evidence type="ECO:0000313" key="2">
    <source>
        <dbReference type="EMBL" id="PIR13534.1"/>
    </source>
</evidence>
<dbReference type="CDD" id="cd23763">
    <property type="entry name" value="ASKHA_ATPase_ROK"/>
    <property type="match status" value="1"/>
</dbReference>
<dbReference type="SUPFAM" id="SSF53067">
    <property type="entry name" value="Actin-like ATPase domain"/>
    <property type="match status" value="1"/>
</dbReference>
<evidence type="ECO:0000256" key="1">
    <source>
        <dbReference type="ARBA" id="ARBA00006479"/>
    </source>
</evidence>
<dbReference type="EMBL" id="PCWW01000031">
    <property type="protein sequence ID" value="PIR13534.1"/>
    <property type="molecule type" value="Genomic_DNA"/>
</dbReference>
<comment type="caution">
    <text evidence="2">The sequence shown here is derived from an EMBL/GenBank/DDBJ whole genome shotgun (WGS) entry which is preliminary data.</text>
</comment>
<dbReference type="Pfam" id="PF00480">
    <property type="entry name" value="ROK"/>
    <property type="match status" value="1"/>
</dbReference>
<dbReference type="Gene3D" id="3.30.420.40">
    <property type="match status" value="3"/>
</dbReference>
<reference evidence="2 3" key="1">
    <citation type="submission" date="2017-09" db="EMBL/GenBank/DDBJ databases">
        <title>Depth-based differentiation of microbial function through sediment-hosted aquifers and enrichment of novel symbionts in the deep terrestrial subsurface.</title>
        <authorList>
            <person name="Probst A.J."/>
            <person name="Ladd B."/>
            <person name="Jarett J.K."/>
            <person name="Geller-Mcgrath D.E."/>
            <person name="Sieber C.M."/>
            <person name="Emerson J.B."/>
            <person name="Anantharaman K."/>
            <person name="Thomas B.C."/>
            <person name="Malmstrom R."/>
            <person name="Stieglmeier M."/>
            <person name="Klingl A."/>
            <person name="Woyke T."/>
            <person name="Ryan C.M."/>
            <person name="Banfield J.F."/>
        </authorList>
    </citation>
    <scope>NUCLEOTIDE SEQUENCE [LARGE SCALE GENOMIC DNA]</scope>
    <source>
        <strain evidence="2">CG11_big_fil_rev_8_21_14_0_20_39_10</strain>
    </source>
</reference>
<dbReference type="Proteomes" id="UP000230869">
    <property type="component" value="Unassembled WGS sequence"/>
</dbReference>
<gene>
    <name evidence="2" type="ORF">COV49_01810</name>
</gene>
<dbReference type="PANTHER" id="PTHR18964:SF149">
    <property type="entry name" value="BIFUNCTIONAL UDP-N-ACETYLGLUCOSAMINE 2-EPIMERASE_N-ACETYLMANNOSAMINE KINASE"/>
    <property type="match status" value="1"/>
</dbReference>
<comment type="similarity">
    <text evidence="1">Belongs to the ROK (NagC/XylR) family.</text>
</comment>
<name>A0A2M6K984_9BACT</name>
<proteinExistence type="inferred from homology"/>
<evidence type="ECO:0008006" key="4">
    <source>
        <dbReference type="Google" id="ProtNLM"/>
    </source>
</evidence>
<protein>
    <recommendedName>
        <fullName evidence="4">Sugar kinase</fullName>
    </recommendedName>
</protein>
<sequence>MKNSNKIYTIGIDIGGTNLKAVLFDGQKVIADYQLATPKDNLEHFLVMVKALAEPLMEKARQDKIKIKGIGLSVAGPVNYEKQIVIKAPNIPLLDGLKLGDRLKGSHDLDVKIDNDGNCFVRAEAILGAGKKYSDIYGLTLGTSLGTSWWRGNKIHYGFHGSAGETTHMIISYPENLSFEKAYQKLTQNNPGNLAEEAYRGDALAEKTYEEIGKILGVVMANIVNLIDPEIIIIGGGVIKSSGLFLPEAKKTMREFIINPEAKKIKIIKSNLGEYASAIGAALLV</sequence>
<dbReference type="InterPro" id="IPR000600">
    <property type="entry name" value="ROK"/>
</dbReference>